<evidence type="ECO:0000313" key="2">
    <source>
        <dbReference type="Proteomes" id="UP001217089"/>
    </source>
</evidence>
<accession>A0ABQ9EGB8</accession>
<dbReference type="EMBL" id="JARBDR010000911">
    <property type="protein sequence ID" value="KAJ8303704.1"/>
    <property type="molecule type" value="Genomic_DNA"/>
</dbReference>
<organism evidence="1 2">
    <name type="scientific">Tegillarca granosa</name>
    <name type="common">Malaysian cockle</name>
    <name type="synonym">Anadara granosa</name>
    <dbReference type="NCBI Taxonomy" id="220873"/>
    <lineage>
        <taxon>Eukaryota</taxon>
        <taxon>Metazoa</taxon>
        <taxon>Spiralia</taxon>
        <taxon>Lophotrochozoa</taxon>
        <taxon>Mollusca</taxon>
        <taxon>Bivalvia</taxon>
        <taxon>Autobranchia</taxon>
        <taxon>Pteriomorphia</taxon>
        <taxon>Arcoida</taxon>
        <taxon>Arcoidea</taxon>
        <taxon>Arcidae</taxon>
        <taxon>Tegillarca</taxon>
    </lineage>
</organism>
<reference evidence="1 2" key="1">
    <citation type="submission" date="2022-12" db="EMBL/GenBank/DDBJ databases">
        <title>Chromosome-level genome of Tegillarca granosa.</title>
        <authorList>
            <person name="Kim J."/>
        </authorList>
    </citation>
    <scope>NUCLEOTIDE SEQUENCE [LARGE SCALE GENOMIC DNA]</scope>
    <source>
        <strain evidence="1">Teg-2019</strain>
        <tissue evidence="1">Adductor muscle</tissue>
    </source>
</reference>
<gene>
    <name evidence="1" type="ORF">KUTeg_018744</name>
</gene>
<name>A0ABQ9EGB8_TEGGR</name>
<protein>
    <submittedName>
        <fullName evidence="1">Uncharacterized protein</fullName>
    </submittedName>
</protein>
<proteinExistence type="predicted"/>
<comment type="caution">
    <text evidence="1">The sequence shown here is derived from an EMBL/GenBank/DDBJ whole genome shotgun (WGS) entry which is preliminary data.</text>
</comment>
<keyword evidence="2" id="KW-1185">Reference proteome</keyword>
<evidence type="ECO:0000313" key="1">
    <source>
        <dbReference type="EMBL" id="KAJ8303704.1"/>
    </source>
</evidence>
<dbReference type="Proteomes" id="UP001217089">
    <property type="component" value="Unassembled WGS sequence"/>
</dbReference>
<sequence>MIILLYFIKYVLRCGNVEMKTNLTRFVKLLISLAFYYQIYRPYEDLSINVEISAYDDINETRGKLKK</sequence>